<name>A0A935ILG3_9MICO</name>
<evidence type="ECO:0000256" key="1">
    <source>
        <dbReference type="SAM" id="Phobius"/>
    </source>
</evidence>
<evidence type="ECO:0000259" key="2">
    <source>
        <dbReference type="Pfam" id="PF11127"/>
    </source>
</evidence>
<keyword evidence="1" id="KW-0472">Membrane</keyword>
<dbReference type="AlphaFoldDB" id="A0A935ILG3"/>
<evidence type="ECO:0000313" key="3">
    <source>
        <dbReference type="EMBL" id="MBK6302400.1"/>
    </source>
</evidence>
<dbReference type="Proteomes" id="UP000726105">
    <property type="component" value="Unassembled WGS sequence"/>
</dbReference>
<evidence type="ECO:0000313" key="6">
    <source>
        <dbReference type="Proteomes" id="UP000718281"/>
    </source>
</evidence>
<dbReference type="EMBL" id="JADJIB010000005">
    <property type="protein sequence ID" value="MBK7274289.1"/>
    <property type="molecule type" value="Genomic_DNA"/>
</dbReference>
<keyword evidence="1" id="KW-1133">Transmembrane helix</keyword>
<gene>
    <name evidence="3" type="ORF">IPF40_15720</name>
    <name evidence="4" type="ORF">IPI13_14355</name>
    <name evidence="5" type="ORF">IPP00_07220</name>
</gene>
<feature type="transmembrane region" description="Helical" evidence="1">
    <location>
        <begin position="35"/>
        <end position="55"/>
    </location>
</feature>
<dbReference type="Proteomes" id="UP000886632">
    <property type="component" value="Unassembled WGS sequence"/>
</dbReference>
<protein>
    <submittedName>
        <fullName evidence="4">DUF2892 domain-containing protein</fullName>
    </submittedName>
</protein>
<organism evidence="4 7">
    <name type="scientific">Candidatus Phosphoribacter hodrii</name>
    <dbReference type="NCBI Taxonomy" id="2953743"/>
    <lineage>
        <taxon>Bacteria</taxon>
        <taxon>Bacillati</taxon>
        <taxon>Actinomycetota</taxon>
        <taxon>Actinomycetes</taxon>
        <taxon>Micrococcales</taxon>
        <taxon>Dermatophilaceae</taxon>
        <taxon>Candidatus Phosphoribacter</taxon>
    </lineage>
</organism>
<keyword evidence="1" id="KW-0812">Transmembrane</keyword>
<feature type="domain" description="Inner membrane protein YgaP-like transmembrane" evidence="2">
    <location>
        <begin position="1"/>
        <end position="63"/>
    </location>
</feature>
<dbReference type="Pfam" id="PF11127">
    <property type="entry name" value="YgaP-like_TM"/>
    <property type="match status" value="1"/>
</dbReference>
<accession>A0A935ILG3</accession>
<comment type="caution">
    <text evidence="4">The sequence shown here is derived from an EMBL/GenBank/DDBJ whole genome shotgun (WGS) entry which is preliminary data.</text>
</comment>
<reference evidence="6 7" key="1">
    <citation type="submission" date="2020-10" db="EMBL/GenBank/DDBJ databases">
        <title>Connecting structure to function with the recovery of over 1000 high-quality activated sludge metagenome-assembled genomes encoding full-length rRNA genes using long-read sequencing.</title>
        <authorList>
            <person name="Singleton C.M."/>
            <person name="Petriglieri F."/>
            <person name="Kristensen J.M."/>
            <person name="Kirkegaard R.H."/>
            <person name="Michaelsen T.Y."/>
            <person name="Andersen M.H."/>
            <person name="Karst S.M."/>
            <person name="Dueholm M.S."/>
            <person name="Nielsen P.H."/>
            <person name="Albertsen M."/>
        </authorList>
    </citation>
    <scope>NUCLEOTIDE SEQUENCE [LARGE SCALE GENOMIC DNA]</scope>
    <source>
        <strain evidence="3">AalE_18-Q3-R2-46_BAT3C.188</strain>
        <strain evidence="4">Ega_18-Q3-R5-49_MAXAC.001</strain>
        <strain evidence="5">Ribe_18-Q3-R11-54_MAXAC.001</strain>
    </source>
</reference>
<dbReference type="InterPro" id="IPR021309">
    <property type="entry name" value="YgaP-like_TM"/>
</dbReference>
<proteinExistence type="predicted"/>
<dbReference type="EMBL" id="JADKGK010000015">
    <property type="protein sequence ID" value="MBL0003779.1"/>
    <property type="molecule type" value="Genomic_DNA"/>
</dbReference>
<evidence type="ECO:0000313" key="5">
    <source>
        <dbReference type="EMBL" id="MBL0003779.1"/>
    </source>
</evidence>
<dbReference type="Proteomes" id="UP000718281">
    <property type="component" value="Unassembled WGS sequence"/>
</dbReference>
<evidence type="ECO:0000313" key="4">
    <source>
        <dbReference type="EMBL" id="MBK7274289.1"/>
    </source>
</evidence>
<sequence length="65" mass="6795">MKLNVGTTDRKIRIAIAIVAAILAVVVGGTFGVVLWVVAAIMLATGIVRVCPLYLPFKISTNKGA</sequence>
<evidence type="ECO:0000313" key="7">
    <source>
        <dbReference type="Proteomes" id="UP000726105"/>
    </source>
</evidence>
<feature type="transmembrane region" description="Helical" evidence="1">
    <location>
        <begin position="12"/>
        <end position="29"/>
    </location>
</feature>
<dbReference type="EMBL" id="JADIXZ010000010">
    <property type="protein sequence ID" value="MBK6302400.1"/>
    <property type="molecule type" value="Genomic_DNA"/>
</dbReference>